<evidence type="ECO:0000259" key="9">
    <source>
        <dbReference type="Pfam" id="PF02782"/>
    </source>
</evidence>
<sequence>MKQPYILAIDEGTTNAKAIAVSNQGQVLAKGSVSLSIHYPEPGWVEQDPEEIWSATLEAMDHCLATLDRQLLQGVAISNQRESVLAWDRTTGRALSPLISWQCRRSEAICQQIAQKSLAAEIQSRTGAVIDPLYPASKIKWLLAHIDNGLERASLGEICVGTVDSWLVWKLTGGKQFVTDHSNASRYQLFNINEFRWDPLLLDLYEIPQQCLPQVLPSSDIRGVTIDLKKVAAGVPIVAQVGDSHAALFGQGGFESGVVKATYGTGSSLMVRVERRPLQDFGVCSTVAWHDGKPRLALEGNITHTGAALKFVANLLGVKDIETLSQMAWSVNDTQGVYFVPALAGLGAPHWDPNARGLICGLTDAATPAHIARAAFESVAYQIADLLFAMEKASGMTLTAISVDGGPTRNRDLMQFQADVLQKKIVKRDVAEVSALGAAFLGGRALGWWQDNQSILALLPASEEILPTEQSETIKTTYQHWKQAIQRARFQPYNVEEIQ</sequence>
<keyword evidence="4 7" id="KW-0418">Kinase</keyword>
<evidence type="ECO:0000256" key="4">
    <source>
        <dbReference type="ARBA" id="ARBA00022777"/>
    </source>
</evidence>
<feature type="domain" description="Carbohydrate kinase FGGY N-terminal" evidence="8">
    <location>
        <begin position="5"/>
        <end position="250"/>
    </location>
</feature>
<evidence type="ECO:0000256" key="3">
    <source>
        <dbReference type="ARBA" id="ARBA00022741"/>
    </source>
</evidence>
<dbReference type="Pfam" id="PF00370">
    <property type="entry name" value="FGGY_N"/>
    <property type="match status" value="1"/>
</dbReference>
<evidence type="ECO:0000256" key="2">
    <source>
        <dbReference type="ARBA" id="ARBA00022679"/>
    </source>
</evidence>
<dbReference type="Gene3D" id="3.30.420.40">
    <property type="match status" value="2"/>
</dbReference>
<reference evidence="11" key="1">
    <citation type="submission" date="2023-07" db="EMBL/GenBank/DDBJ databases">
        <title>Molecular identification of indigenous halophilic bacteria isolated from red sea cost, biodegradation of synthetic dyes and assessment of degraded metabolite toxicity.</title>
        <authorList>
            <person name="Chaieb K."/>
            <person name="Altayb H.N."/>
        </authorList>
    </citation>
    <scope>NUCLEOTIDE SEQUENCE [LARGE SCALE GENOMIC DNA]</scope>
    <source>
        <strain evidence="11">K20</strain>
    </source>
</reference>
<evidence type="ECO:0000256" key="6">
    <source>
        <dbReference type="ARBA" id="ARBA00043149"/>
    </source>
</evidence>
<feature type="domain" description="Carbohydrate kinase FGGY C-terminal" evidence="9">
    <location>
        <begin position="260"/>
        <end position="445"/>
    </location>
</feature>
<dbReference type="GO" id="GO:0016301">
    <property type="term" value="F:kinase activity"/>
    <property type="evidence" value="ECO:0007669"/>
    <property type="project" value="UniProtKB-KW"/>
</dbReference>
<dbReference type="SUPFAM" id="SSF53067">
    <property type="entry name" value="Actin-like ATPase domain"/>
    <property type="match status" value="2"/>
</dbReference>
<proteinExistence type="inferred from homology"/>
<dbReference type="EMBL" id="JAIWIU010000015">
    <property type="protein sequence ID" value="MCA2015090.1"/>
    <property type="molecule type" value="Genomic_DNA"/>
</dbReference>
<keyword evidence="5" id="KW-0067">ATP-binding</keyword>
<accession>A0ABS7YHD7</accession>
<keyword evidence="11" id="KW-1185">Reference proteome</keyword>
<keyword evidence="2 7" id="KW-0808">Transferase</keyword>
<name>A0ABS7YHD7_9VIBR</name>
<dbReference type="InterPro" id="IPR018484">
    <property type="entry name" value="FGGY_N"/>
</dbReference>
<evidence type="ECO:0000313" key="10">
    <source>
        <dbReference type="EMBL" id="MCA2015090.1"/>
    </source>
</evidence>
<dbReference type="InterPro" id="IPR000577">
    <property type="entry name" value="Carb_kinase_FGGY"/>
</dbReference>
<protein>
    <recommendedName>
        <fullName evidence="6">ATP:glycerol 3-phosphotransferase</fullName>
    </recommendedName>
</protein>
<dbReference type="CDD" id="cd07769">
    <property type="entry name" value="ASKHA_NBD_FGGY_GK"/>
    <property type="match status" value="1"/>
</dbReference>
<dbReference type="NCBIfam" id="NF000756">
    <property type="entry name" value="PRK00047.1"/>
    <property type="match status" value="1"/>
</dbReference>
<evidence type="ECO:0000259" key="8">
    <source>
        <dbReference type="Pfam" id="PF00370"/>
    </source>
</evidence>
<keyword evidence="3" id="KW-0547">Nucleotide-binding</keyword>
<dbReference type="InterPro" id="IPR043129">
    <property type="entry name" value="ATPase_NBD"/>
</dbReference>
<dbReference type="PANTHER" id="PTHR10196">
    <property type="entry name" value="SUGAR KINASE"/>
    <property type="match status" value="1"/>
</dbReference>
<evidence type="ECO:0000256" key="1">
    <source>
        <dbReference type="ARBA" id="ARBA00009156"/>
    </source>
</evidence>
<organism evidence="10 11">
    <name type="scientific">Vibrio tritonius</name>
    <dbReference type="NCBI Taxonomy" id="1435069"/>
    <lineage>
        <taxon>Bacteria</taxon>
        <taxon>Pseudomonadati</taxon>
        <taxon>Pseudomonadota</taxon>
        <taxon>Gammaproteobacteria</taxon>
        <taxon>Vibrionales</taxon>
        <taxon>Vibrionaceae</taxon>
        <taxon>Vibrio</taxon>
    </lineage>
</organism>
<dbReference type="RefSeq" id="WP_225249555.1">
    <property type="nucleotide sequence ID" value="NZ_JAIWIU010000015.1"/>
</dbReference>
<dbReference type="PROSITE" id="PS00445">
    <property type="entry name" value="FGGY_KINASES_2"/>
    <property type="match status" value="1"/>
</dbReference>
<gene>
    <name evidence="10" type="ORF">LDJ79_03145</name>
</gene>
<dbReference type="Proteomes" id="UP001199044">
    <property type="component" value="Unassembled WGS sequence"/>
</dbReference>
<dbReference type="InterPro" id="IPR018485">
    <property type="entry name" value="FGGY_C"/>
</dbReference>
<dbReference type="Pfam" id="PF02782">
    <property type="entry name" value="FGGY_C"/>
    <property type="match status" value="1"/>
</dbReference>
<evidence type="ECO:0000256" key="7">
    <source>
        <dbReference type="RuleBase" id="RU003733"/>
    </source>
</evidence>
<comment type="similarity">
    <text evidence="1 7">Belongs to the FGGY kinase family.</text>
</comment>
<dbReference type="PIRSF" id="PIRSF000538">
    <property type="entry name" value="GlpK"/>
    <property type="match status" value="1"/>
</dbReference>
<comment type="caution">
    <text evidence="10">The sequence shown here is derived from an EMBL/GenBank/DDBJ whole genome shotgun (WGS) entry which is preliminary data.</text>
</comment>
<dbReference type="InterPro" id="IPR018483">
    <property type="entry name" value="Carb_kinase_FGGY_CS"/>
</dbReference>
<evidence type="ECO:0000313" key="11">
    <source>
        <dbReference type="Proteomes" id="UP001199044"/>
    </source>
</evidence>
<dbReference type="PANTHER" id="PTHR10196:SF69">
    <property type="entry name" value="GLYCEROL KINASE"/>
    <property type="match status" value="1"/>
</dbReference>
<evidence type="ECO:0000256" key="5">
    <source>
        <dbReference type="ARBA" id="ARBA00022840"/>
    </source>
</evidence>